<reference evidence="11" key="4">
    <citation type="submission" date="2025-08" db="UniProtKB">
        <authorList>
            <consortium name="Ensembl"/>
        </authorList>
    </citation>
    <scope>IDENTIFICATION</scope>
</reference>
<evidence type="ECO:0000313" key="12">
    <source>
        <dbReference type="Proteomes" id="UP000314983"/>
    </source>
</evidence>
<comment type="subcellular location">
    <subcellularLocation>
        <location evidence="1">Chromosome</location>
    </subcellularLocation>
</comment>
<dbReference type="InterPro" id="IPR027165">
    <property type="entry name" value="CND3"/>
</dbReference>
<dbReference type="InterPro" id="IPR011989">
    <property type="entry name" value="ARM-like"/>
</dbReference>
<evidence type="ECO:0000256" key="8">
    <source>
        <dbReference type="SAM" id="Coils"/>
    </source>
</evidence>
<dbReference type="GO" id="GO:0051301">
    <property type="term" value="P:cell division"/>
    <property type="evidence" value="ECO:0007669"/>
    <property type="project" value="UniProtKB-KW"/>
</dbReference>
<keyword evidence="6" id="KW-0226">DNA condensation</keyword>
<dbReference type="GO" id="GO:0000793">
    <property type="term" value="C:condensed chromosome"/>
    <property type="evidence" value="ECO:0007669"/>
    <property type="project" value="TreeGrafter"/>
</dbReference>
<evidence type="ECO:0000259" key="10">
    <source>
        <dbReference type="Pfam" id="PF12719"/>
    </source>
</evidence>
<evidence type="ECO:0000256" key="4">
    <source>
        <dbReference type="ARBA" id="ARBA00022618"/>
    </source>
</evidence>
<name>A0A4W4FVM9_ELEEL</name>
<evidence type="ECO:0000256" key="5">
    <source>
        <dbReference type="ARBA" id="ARBA00022776"/>
    </source>
</evidence>
<dbReference type="PANTHER" id="PTHR14418:SF5">
    <property type="entry name" value="CONDENSIN COMPLEX SUBUNIT 3"/>
    <property type="match status" value="1"/>
</dbReference>
<dbReference type="InterPro" id="IPR025977">
    <property type="entry name" value="Cnd3_C"/>
</dbReference>
<dbReference type="Gene3D" id="1.25.10.10">
    <property type="entry name" value="Leucine-rich Repeat Variant"/>
    <property type="match status" value="2"/>
</dbReference>
<evidence type="ECO:0000256" key="3">
    <source>
        <dbReference type="ARBA" id="ARBA00022454"/>
    </source>
</evidence>
<reference evidence="11" key="3">
    <citation type="submission" date="2020-05" db="EMBL/GenBank/DDBJ databases">
        <title>Electrophorus electricus (electric eel) genome, fEleEle1, primary haplotype.</title>
        <authorList>
            <person name="Myers G."/>
            <person name="Meyer A."/>
            <person name="Fedrigo O."/>
            <person name="Formenti G."/>
            <person name="Rhie A."/>
            <person name="Tracey A."/>
            <person name="Sims Y."/>
            <person name="Jarvis E.D."/>
        </authorList>
    </citation>
    <scope>NUCLEOTIDE SEQUENCE [LARGE SCALE GENOMIC DNA]</scope>
</reference>
<evidence type="ECO:0000256" key="7">
    <source>
        <dbReference type="ARBA" id="ARBA00023306"/>
    </source>
</evidence>
<comment type="similarity">
    <text evidence="2">Belongs to the CND3 (condensin subunit 3) family.</text>
</comment>
<reference evidence="12" key="1">
    <citation type="journal article" date="2014" name="Science">
        <title>Nonhuman genetics. Genomic basis for the convergent evolution of electric organs.</title>
        <authorList>
            <person name="Gallant J.R."/>
            <person name="Traeger L.L."/>
            <person name="Volkening J.D."/>
            <person name="Moffett H."/>
            <person name="Chen P.H."/>
            <person name="Novina C.D."/>
            <person name="Phillips G.N.Jr."/>
            <person name="Anand R."/>
            <person name="Wells G.B."/>
            <person name="Pinch M."/>
            <person name="Guth R."/>
            <person name="Unguez G.A."/>
            <person name="Albert J.S."/>
            <person name="Zakon H.H."/>
            <person name="Samanta M.P."/>
            <person name="Sussman M.R."/>
        </authorList>
    </citation>
    <scope>NUCLEOTIDE SEQUENCE [LARGE SCALE GENOMIC DNA]</scope>
</reference>
<evidence type="ECO:0000256" key="1">
    <source>
        <dbReference type="ARBA" id="ARBA00004286"/>
    </source>
</evidence>
<dbReference type="Ensembl" id="ENSEEET00000028679.2">
    <property type="protein sequence ID" value="ENSEEEP00000028353.2"/>
    <property type="gene ID" value="ENSEEEG00000013614.2"/>
</dbReference>
<reference evidence="11" key="5">
    <citation type="submission" date="2025-09" db="UniProtKB">
        <authorList>
            <consortium name="Ensembl"/>
        </authorList>
    </citation>
    <scope>IDENTIFICATION</scope>
</reference>
<keyword evidence="12" id="KW-1185">Reference proteome</keyword>
<sequence length="949" mass="106625">MVKSSVTLHDSFRTVDMTAENELEIKEAFQRAQKAHNNKAKLVASLKNRYVKLEDKSEFHEEFLRCLKYAMIIYTREPAVENVIDFAVKFAVSFETPVNEEEEEEEEEEDISFLNFLFNFLLESHGASSHAVRFRVCQLVNKLLGSLSESAQIDDDLCERIHEVMLIRVTDKYPNVRIQAALAMARLQDPSNEHCPTIKAYILLLDNDSNPEVRRAVLSCIAPSAFTLPKIYKRTRDVKEKVRKLAYQVLAEKVHIRALTIAQRVSLLHQGLNDSAGVKDVVKTDLLPAWLQLLQGDVLQLLHRLDVENCAETAVSALHALFSMMTTFDELLQNGPQLDERKLIPVDSLSCENVLYWRALCEFIKSKGAEGEELLERLLPEPAIFAEYLYSYLKSVPLMSEEEKADMTQLELVMTKEFIGQQLILLVGCLDTSEEGGRKRVLAVLQEMLVLPNTPLSLIGQLVQKLVGMLQDDQQRIQIAEIISDVREPIVSVDDTVDENEKRKKQVRLAEVKVRIVESKQALEECISCQDFGRAAELKDSISQLEELRAKISLEASQADHIKEQRVEKNDPETLLKCLTMCAEVIKRMNINRGICPTMNALIESLILPSVSNANPTVRNMAVVCVGTAALHSRDLANTHLVLLLQITQLDEPKVRISALRALIDQLLLNGINILQDKSTPQPSQAPDLLDSIDGQATQPSEEDEESPVQSVLKMLSEFLDSEISELRTETAEGLAKLMYCGRIVSAKLFSRLVLLWYNPVTEDDQRLRHCLGVFLQLYARESRAHQECVEQSFLLSMRTLFNAPVTSPLSEIDTSNVAELFVELTRPSALIQPAAIQGASVHESLAVRLCNEILRDASAPEVRLYCKTLGCLEISTEPGPANNELQQLLTEILQFLSLQVLTVRVVFSDEENVPDAPPVMRPSRCAKTAALTKTKQDLTALMNKEASP</sequence>
<feature type="region of interest" description="Disordered" evidence="9">
    <location>
        <begin position="679"/>
        <end position="708"/>
    </location>
</feature>
<accession>A0A4W4FVM9</accession>
<dbReference type="Proteomes" id="UP000314983">
    <property type="component" value="Chromosome 9"/>
</dbReference>
<dbReference type="Pfam" id="PF12719">
    <property type="entry name" value="Cnd3"/>
    <property type="match status" value="1"/>
</dbReference>
<dbReference type="GO" id="GO:0007076">
    <property type="term" value="P:mitotic chromosome condensation"/>
    <property type="evidence" value="ECO:0007669"/>
    <property type="project" value="InterPro"/>
</dbReference>
<proteinExistence type="inferred from homology"/>
<dbReference type="PANTHER" id="PTHR14418">
    <property type="entry name" value="CONDENSIN COMPLEX SUBUNIT 3-RELATED"/>
    <property type="match status" value="1"/>
</dbReference>
<feature type="domain" description="Nuclear condensin complex subunit 3 C-terminal" evidence="10">
    <location>
        <begin position="577"/>
        <end position="875"/>
    </location>
</feature>
<dbReference type="InterPro" id="IPR016024">
    <property type="entry name" value="ARM-type_fold"/>
</dbReference>
<feature type="coiled-coil region" evidence="8">
    <location>
        <begin position="535"/>
        <end position="565"/>
    </location>
</feature>
<dbReference type="GO" id="GO:0005737">
    <property type="term" value="C:cytoplasm"/>
    <property type="evidence" value="ECO:0007669"/>
    <property type="project" value="TreeGrafter"/>
</dbReference>
<keyword evidence="3" id="KW-0158">Chromosome</keyword>
<keyword evidence="5" id="KW-0498">Mitosis</keyword>
<protein>
    <recommendedName>
        <fullName evidence="10">Nuclear condensin complex subunit 3 C-terminal domain-containing protein</fullName>
    </recommendedName>
</protein>
<organism evidence="11 12">
    <name type="scientific">Electrophorus electricus</name>
    <name type="common">Electric eel</name>
    <name type="synonym">Gymnotus electricus</name>
    <dbReference type="NCBI Taxonomy" id="8005"/>
    <lineage>
        <taxon>Eukaryota</taxon>
        <taxon>Metazoa</taxon>
        <taxon>Chordata</taxon>
        <taxon>Craniata</taxon>
        <taxon>Vertebrata</taxon>
        <taxon>Euteleostomi</taxon>
        <taxon>Actinopterygii</taxon>
        <taxon>Neopterygii</taxon>
        <taxon>Teleostei</taxon>
        <taxon>Ostariophysi</taxon>
        <taxon>Gymnotiformes</taxon>
        <taxon>Gymnotoidei</taxon>
        <taxon>Gymnotidae</taxon>
        <taxon>Electrophorus</taxon>
    </lineage>
</organism>
<evidence type="ECO:0000256" key="9">
    <source>
        <dbReference type="SAM" id="MobiDB-lite"/>
    </source>
</evidence>
<dbReference type="GeneTree" id="ENSGT00390000001577"/>
<evidence type="ECO:0000256" key="6">
    <source>
        <dbReference type="ARBA" id="ARBA00023067"/>
    </source>
</evidence>
<dbReference type="AlphaFoldDB" id="A0A4W4FVM9"/>
<gene>
    <name evidence="11" type="primary">NCAPG</name>
</gene>
<reference evidence="12" key="2">
    <citation type="journal article" date="2017" name="Sci. Adv.">
        <title>A tail of two voltages: Proteomic comparison of the three electric organs of the electric eel.</title>
        <authorList>
            <person name="Traeger L.L."/>
            <person name="Sabat G."/>
            <person name="Barrett-Wilt G.A."/>
            <person name="Wells G.B."/>
            <person name="Sussman M.R."/>
        </authorList>
    </citation>
    <scope>NUCLEOTIDE SEQUENCE [LARGE SCALE GENOMIC DNA]</scope>
</reference>
<evidence type="ECO:0000313" key="11">
    <source>
        <dbReference type="Ensembl" id="ENSEEEP00000028353.2"/>
    </source>
</evidence>
<dbReference type="FunFam" id="1.25.10.10:FF:000461">
    <property type="entry name" value="Non-SMC condensin I complex, subunit G"/>
    <property type="match status" value="1"/>
</dbReference>
<dbReference type="GO" id="GO:0000796">
    <property type="term" value="C:condensin complex"/>
    <property type="evidence" value="ECO:0007669"/>
    <property type="project" value="InterPro"/>
</dbReference>
<keyword evidence="8" id="KW-0175">Coiled coil</keyword>
<keyword evidence="4" id="KW-0132">Cell division</keyword>
<dbReference type="SUPFAM" id="SSF48371">
    <property type="entry name" value="ARM repeat"/>
    <property type="match status" value="2"/>
</dbReference>
<keyword evidence="7" id="KW-0131">Cell cycle</keyword>
<evidence type="ECO:0000256" key="2">
    <source>
        <dbReference type="ARBA" id="ARBA00006533"/>
    </source>
</evidence>